<dbReference type="InterPro" id="IPR006785">
    <property type="entry name" value="Pex14_N"/>
</dbReference>
<dbReference type="Pfam" id="PF04695">
    <property type="entry name" value="Pex14_N"/>
    <property type="match status" value="1"/>
</dbReference>
<dbReference type="InterPro" id="IPR036388">
    <property type="entry name" value="WH-like_DNA-bd_sf"/>
</dbReference>
<keyword evidence="4" id="KW-0811">Translocation</keyword>
<keyword evidence="2 10" id="KW-0813">Transport</keyword>
<accession>A0A0L0H7V9</accession>
<feature type="compositionally biased region" description="Low complexity" evidence="11">
    <location>
        <begin position="85"/>
        <end position="98"/>
    </location>
</feature>
<evidence type="ECO:0000256" key="7">
    <source>
        <dbReference type="ARBA" id="ARBA00029502"/>
    </source>
</evidence>
<dbReference type="GO" id="GO:0016560">
    <property type="term" value="P:protein import into peroxisome matrix, docking"/>
    <property type="evidence" value="ECO:0007669"/>
    <property type="project" value="UniProtKB-UniRule"/>
</dbReference>
<dbReference type="PANTHER" id="PTHR23058">
    <property type="entry name" value="PEROXISOMAL MEMBRANE PROTEIN PEX14"/>
    <property type="match status" value="1"/>
</dbReference>
<feature type="compositionally biased region" description="Polar residues" evidence="11">
    <location>
        <begin position="15"/>
        <end position="31"/>
    </location>
</feature>
<feature type="region of interest" description="Disordered" evidence="11">
    <location>
        <begin position="186"/>
        <end position="209"/>
    </location>
</feature>
<feature type="transmembrane region" description="Helical" evidence="12">
    <location>
        <begin position="221"/>
        <end position="243"/>
    </location>
</feature>
<feature type="compositionally biased region" description="Polar residues" evidence="11">
    <location>
        <begin position="99"/>
        <end position="114"/>
    </location>
</feature>
<dbReference type="STRING" id="645134.A0A0L0H7V9"/>
<protein>
    <recommendedName>
        <fullName evidence="7 10">Peroxisomal membrane protein PEX14</fullName>
    </recommendedName>
    <alternativeName>
        <fullName evidence="8 10">Peroxin-14</fullName>
    </alternativeName>
</protein>
<dbReference type="Proteomes" id="UP000053201">
    <property type="component" value="Unassembled WGS sequence"/>
</dbReference>
<keyword evidence="12" id="KW-1133">Transmembrane helix</keyword>
<keyword evidence="5 10" id="KW-0472">Membrane</keyword>
<evidence type="ECO:0000256" key="9">
    <source>
        <dbReference type="ARBA" id="ARBA00046271"/>
    </source>
</evidence>
<evidence type="ECO:0000259" key="13">
    <source>
        <dbReference type="Pfam" id="PF04695"/>
    </source>
</evidence>
<dbReference type="OMA" id="HNPLVTN"/>
<dbReference type="PANTHER" id="PTHR23058:SF0">
    <property type="entry name" value="PEROXISOMAL MEMBRANE PROTEIN PEX14"/>
    <property type="match status" value="1"/>
</dbReference>
<dbReference type="Gene3D" id="1.10.10.10">
    <property type="entry name" value="Winged helix-like DNA-binding domain superfamily/Winged helix DNA-binding domain"/>
    <property type="match status" value="1"/>
</dbReference>
<evidence type="ECO:0000256" key="5">
    <source>
        <dbReference type="ARBA" id="ARBA00023136"/>
    </source>
</evidence>
<dbReference type="InterPro" id="IPR025655">
    <property type="entry name" value="PEX14"/>
</dbReference>
<feature type="domain" description="Peroxisome membrane anchor protein Pex14p N-terminal" evidence="13">
    <location>
        <begin position="115"/>
        <end position="156"/>
    </location>
</feature>
<comment type="similarity">
    <text evidence="1 10">Belongs to the peroxin-14 family.</text>
</comment>
<evidence type="ECO:0000256" key="8">
    <source>
        <dbReference type="ARBA" id="ARBA00029691"/>
    </source>
</evidence>
<dbReference type="GO" id="GO:0005102">
    <property type="term" value="F:signaling receptor binding"/>
    <property type="evidence" value="ECO:0007669"/>
    <property type="project" value="TreeGrafter"/>
</dbReference>
<evidence type="ECO:0000256" key="10">
    <source>
        <dbReference type="RuleBase" id="RU367032"/>
    </source>
</evidence>
<dbReference type="VEuPathDB" id="FungiDB:SPPG_07442"/>
<evidence type="ECO:0000313" key="15">
    <source>
        <dbReference type="Proteomes" id="UP000053201"/>
    </source>
</evidence>
<evidence type="ECO:0000256" key="6">
    <source>
        <dbReference type="ARBA" id="ARBA00023140"/>
    </source>
</evidence>
<feature type="compositionally biased region" description="Basic and acidic residues" evidence="11">
    <location>
        <begin position="64"/>
        <end position="81"/>
    </location>
</feature>
<evidence type="ECO:0000256" key="12">
    <source>
        <dbReference type="SAM" id="Phobius"/>
    </source>
</evidence>
<evidence type="ECO:0000256" key="2">
    <source>
        <dbReference type="ARBA" id="ARBA00022448"/>
    </source>
</evidence>
<feature type="compositionally biased region" description="Polar residues" evidence="11">
    <location>
        <begin position="191"/>
        <end position="209"/>
    </location>
</feature>
<keyword evidence="3 10" id="KW-0653">Protein transport</keyword>
<feature type="compositionally biased region" description="Basic and acidic residues" evidence="11">
    <location>
        <begin position="1"/>
        <end position="14"/>
    </location>
</feature>
<evidence type="ECO:0000256" key="4">
    <source>
        <dbReference type="ARBA" id="ARBA00023010"/>
    </source>
</evidence>
<evidence type="ECO:0000256" key="11">
    <source>
        <dbReference type="SAM" id="MobiDB-lite"/>
    </source>
</evidence>
<organism evidence="14 15">
    <name type="scientific">Spizellomyces punctatus (strain DAOM BR117)</name>
    <dbReference type="NCBI Taxonomy" id="645134"/>
    <lineage>
        <taxon>Eukaryota</taxon>
        <taxon>Fungi</taxon>
        <taxon>Fungi incertae sedis</taxon>
        <taxon>Chytridiomycota</taxon>
        <taxon>Chytridiomycota incertae sedis</taxon>
        <taxon>Chytridiomycetes</taxon>
        <taxon>Spizellomycetales</taxon>
        <taxon>Spizellomycetaceae</taxon>
        <taxon>Spizellomyces</taxon>
    </lineage>
</organism>
<dbReference type="InParanoid" id="A0A0L0H7V9"/>
<evidence type="ECO:0000256" key="3">
    <source>
        <dbReference type="ARBA" id="ARBA00022927"/>
    </source>
</evidence>
<keyword evidence="15" id="KW-1185">Reference proteome</keyword>
<reference evidence="14 15" key="1">
    <citation type="submission" date="2009-08" db="EMBL/GenBank/DDBJ databases">
        <title>The Genome Sequence of Spizellomyces punctatus strain DAOM BR117.</title>
        <authorList>
            <consortium name="The Broad Institute Genome Sequencing Platform"/>
            <person name="Russ C."/>
            <person name="Cuomo C."/>
            <person name="Shea T."/>
            <person name="Young S.K."/>
            <person name="Zeng Q."/>
            <person name="Koehrsen M."/>
            <person name="Haas B."/>
            <person name="Borodovsky M."/>
            <person name="Guigo R."/>
            <person name="Alvarado L."/>
            <person name="Berlin A."/>
            <person name="Bochicchio J."/>
            <person name="Borenstein D."/>
            <person name="Chapman S."/>
            <person name="Chen Z."/>
            <person name="Engels R."/>
            <person name="Freedman E."/>
            <person name="Gellesch M."/>
            <person name="Goldberg J."/>
            <person name="Griggs A."/>
            <person name="Gujja S."/>
            <person name="Heiman D."/>
            <person name="Hepburn T."/>
            <person name="Howarth C."/>
            <person name="Jen D."/>
            <person name="Larson L."/>
            <person name="Lewis B."/>
            <person name="Mehta T."/>
            <person name="Park D."/>
            <person name="Pearson M."/>
            <person name="Roberts A."/>
            <person name="Saif S."/>
            <person name="Shenoy N."/>
            <person name="Sisk P."/>
            <person name="Stolte C."/>
            <person name="Sykes S."/>
            <person name="Thomson T."/>
            <person name="Walk T."/>
            <person name="White J."/>
            <person name="Yandava C."/>
            <person name="Burger G."/>
            <person name="Gray M.W."/>
            <person name="Holland P.W.H."/>
            <person name="King N."/>
            <person name="Lang F.B.F."/>
            <person name="Roger A.J."/>
            <person name="Ruiz-Trillo I."/>
            <person name="Lander E."/>
            <person name="Nusbaum C."/>
        </authorList>
    </citation>
    <scope>NUCLEOTIDE SEQUENCE [LARGE SCALE GENOMIC DNA]</scope>
    <source>
        <strain evidence="14 15">DAOM BR117</strain>
    </source>
</reference>
<evidence type="ECO:0000256" key="1">
    <source>
        <dbReference type="ARBA" id="ARBA00005443"/>
    </source>
</evidence>
<sequence>MADDKPFVEEDHASRQAQENTENSEQEQATLAEQPVVKTAPNGTSSPAGFALTPEQRSKIKQQLLERQRAAQQESKPKERNPTATSSSTSGNHPSPSSVAKTNVSSHIQTNQAPRQDMIAQAVSFLQSPNVRSSPQERKVAFLKQKGLTEEEIQLATSRAGTSQPQPVSNISQPALPTNAFPPSSGYVPSPATSVPTSGQGLPTNRPFQVQSIPTTSRKEMWKNVLLALILSGGALSALVAFIRHYHIPSMMRFKVLYDSYLQKQRAMVADFVQKVASLGHMFAHQPEASQPIGQQVKTISSVFRASFESTDASLLRVTKELDLLNRRGHSQVEDSEGKGQENGPLALRDLRQSVDELSHLVSQETYFNPSMYALYSTFSKPDAFAAKGSDATAEWGKKVSEVKSEIRTLKGMLLSRRNFPTAQ</sequence>
<dbReference type="RefSeq" id="XP_016605084.1">
    <property type="nucleotide sequence ID" value="XM_016755607.1"/>
</dbReference>
<dbReference type="OrthoDB" id="441517at2759"/>
<dbReference type="eggNOG" id="ENOG502S3Q3">
    <property type="taxonomic scope" value="Eukaryota"/>
</dbReference>
<proteinExistence type="inferred from homology"/>
<dbReference type="EMBL" id="KQ257465">
    <property type="protein sequence ID" value="KNC97044.1"/>
    <property type="molecule type" value="Genomic_DNA"/>
</dbReference>
<name>A0A0L0H7V9_SPIPD</name>
<gene>
    <name evidence="14" type="ORF">SPPG_07442</name>
</gene>
<dbReference type="GO" id="GO:0005778">
    <property type="term" value="C:peroxisomal membrane"/>
    <property type="evidence" value="ECO:0007669"/>
    <property type="project" value="UniProtKB-SubCell"/>
</dbReference>
<dbReference type="GeneID" id="27690656"/>
<comment type="function">
    <text evidence="10">Component of the PEX13-PEX14 docking complex, a translocon channel that specifically mediates the import of peroxisomal cargo proteins bound to PEX5 receptor. The PEX13-PEX14 docking complex forms a large import pore which can be opened to a diameter of about 9 nm. Mechanistically, PEX5 receptor along with cargo proteins associates with the PEX14 subunit of the PEX13-PEX14 docking complex in the cytosol, leading to the insertion of the receptor into the organelle membrane with the concomitant translocation of the cargo into the peroxisome matrix.</text>
</comment>
<evidence type="ECO:0000313" key="14">
    <source>
        <dbReference type="EMBL" id="KNC97044.1"/>
    </source>
</evidence>
<comment type="subcellular location">
    <subcellularLocation>
        <location evidence="9 10">Peroxisome membrane</location>
    </subcellularLocation>
</comment>
<keyword evidence="12" id="KW-0812">Transmembrane</keyword>
<feature type="region of interest" description="Disordered" evidence="11">
    <location>
        <begin position="1"/>
        <end position="120"/>
    </location>
</feature>
<dbReference type="GO" id="GO:1990429">
    <property type="term" value="C:peroxisomal importomer complex"/>
    <property type="evidence" value="ECO:0007669"/>
    <property type="project" value="TreeGrafter"/>
</dbReference>
<keyword evidence="6 10" id="KW-0576">Peroxisome</keyword>
<dbReference type="AlphaFoldDB" id="A0A0L0H7V9"/>